<dbReference type="PANTHER" id="PTHR11521:SF1">
    <property type="entry name" value="TROPONIN T, SKELETAL MUSCLE"/>
    <property type="match status" value="1"/>
</dbReference>
<dbReference type="GO" id="GO:0005861">
    <property type="term" value="C:troponin complex"/>
    <property type="evidence" value="ECO:0007669"/>
    <property type="project" value="InterPro"/>
</dbReference>
<feature type="compositionally biased region" description="Acidic residues" evidence="6">
    <location>
        <begin position="85"/>
        <end position="108"/>
    </location>
</feature>
<dbReference type="SUPFAM" id="SSF90250">
    <property type="entry name" value="Troponin coil-coiled subunits"/>
    <property type="match status" value="1"/>
</dbReference>
<dbReference type="Gene3D" id="1.20.5.350">
    <property type="match status" value="1"/>
</dbReference>
<reference evidence="7 8" key="1">
    <citation type="journal article" date="2018" name="Nat. Ecol. Evol.">
        <title>Shark genomes provide insights into elasmobranch evolution and the origin of vertebrates.</title>
        <authorList>
            <person name="Hara Y"/>
            <person name="Yamaguchi K"/>
            <person name="Onimaru K"/>
            <person name="Kadota M"/>
            <person name="Koyanagi M"/>
            <person name="Keeley SD"/>
            <person name="Tatsumi K"/>
            <person name="Tanaka K"/>
            <person name="Motone F"/>
            <person name="Kageyama Y"/>
            <person name="Nozu R"/>
            <person name="Adachi N"/>
            <person name="Nishimura O"/>
            <person name="Nakagawa R"/>
            <person name="Tanegashima C"/>
            <person name="Kiyatake I"/>
            <person name="Matsumoto R"/>
            <person name="Murakumo K"/>
            <person name="Nishida K"/>
            <person name="Terakita A"/>
            <person name="Kuratani S"/>
            <person name="Sato K"/>
            <person name="Hyodo S Kuraku.S."/>
        </authorList>
    </citation>
    <scope>NUCLEOTIDE SEQUENCE [LARGE SCALE GENOMIC DNA]</scope>
</reference>
<dbReference type="FunFam" id="1.20.5.350:FF:000001">
    <property type="entry name" value="Troponin T, fast skeletal muscle"/>
    <property type="match status" value="1"/>
</dbReference>
<dbReference type="PANTHER" id="PTHR11521">
    <property type="entry name" value="TROPONIN T"/>
    <property type="match status" value="1"/>
</dbReference>
<protein>
    <submittedName>
        <fullName evidence="7">Uncharacterized protein</fullName>
    </submittedName>
</protein>
<evidence type="ECO:0000256" key="1">
    <source>
        <dbReference type="ARBA" id="ARBA00003363"/>
    </source>
</evidence>
<dbReference type="GO" id="GO:0006937">
    <property type="term" value="P:regulation of muscle contraction"/>
    <property type="evidence" value="ECO:0007669"/>
    <property type="project" value="InterPro"/>
</dbReference>
<evidence type="ECO:0000256" key="6">
    <source>
        <dbReference type="SAM" id="MobiDB-lite"/>
    </source>
</evidence>
<dbReference type="InterPro" id="IPR001978">
    <property type="entry name" value="Troponin"/>
</dbReference>
<comment type="similarity">
    <text evidence="2">Belongs to the troponin T family.</text>
</comment>
<gene>
    <name evidence="7" type="ORF">scyTo_0002606</name>
</gene>
<feature type="region of interest" description="Disordered" evidence="6">
    <location>
        <begin position="85"/>
        <end position="123"/>
    </location>
</feature>
<keyword evidence="3" id="KW-0597">Phosphoprotein</keyword>
<dbReference type="Proteomes" id="UP000288216">
    <property type="component" value="Unassembled WGS sequence"/>
</dbReference>
<dbReference type="STRING" id="75743.A0A401PK81"/>
<dbReference type="InterPro" id="IPR027707">
    <property type="entry name" value="TNNT"/>
</dbReference>
<comment type="caution">
    <text evidence="7">The sequence shown here is derived from an EMBL/GenBank/DDBJ whole genome shotgun (WGS) entry which is preliminary data.</text>
</comment>
<evidence type="ECO:0000313" key="8">
    <source>
        <dbReference type="Proteomes" id="UP000288216"/>
    </source>
</evidence>
<proteinExistence type="inferred from homology"/>
<keyword evidence="4" id="KW-0514">Muscle protein</keyword>
<evidence type="ECO:0000256" key="5">
    <source>
        <dbReference type="SAM" id="Coils"/>
    </source>
</evidence>
<dbReference type="GO" id="GO:0005523">
    <property type="term" value="F:tropomyosin binding"/>
    <property type="evidence" value="ECO:0007669"/>
    <property type="project" value="TreeGrafter"/>
</dbReference>
<dbReference type="Pfam" id="PF00992">
    <property type="entry name" value="Troponin"/>
    <property type="match status" value="1"/>
</dbReference>
<dbReference type="OMA" id="WLMELEA"/>
<keyword evidence="5" id="KW-0175">Coiled coil</keyword>
<dbReference type="GO" id="GO:0006936">
    <property type="term" value="P:muscle contraction"/>
    <property type="evidence" value="ECO:0007669"/>
    <property type="project" value="TreeGrafter"/>
</dbReference>
<sequence>MGEGVNFTHPFPQGYVLSANGIPAARSRAAPARAKCGHAEGARSSPGVRARAAELAAAAAPAQIHHYCAVMADVEEVLEEVQEEVEEETPAIEDEEEVKEDVKLEEEEAKPKPKLFIPSLAPKIPDGEKVDFDDIQRKRMEKDLLELQTLIEAHFERRKKEEDDLIALKERIEKRRAERSEQQRIRAEKEKERLNRVAEEKIRKEEEEVRKKVEEDVKKRKVLSNMSQHYGGYLQKTENRRGGKKQTEREKKKKILADRRKPLNTEHLGDNKLQEKAQELADWLLQLEGEKFDLSDKLKKQKYEINLLQIRVHEQMGKFSAKGARGKGKVSGRWK</sequence>
<organism evidence="7 8">
    <name type="scientific">Scyliorhinus torazame</name>
    <name type="common">Cloudy catshark</name>
    <name type="synonym">Catulus torazame</name>
    <dbReference type="NCBI Taxonomy" id="75743"/>
    <lineage>
        <taxon>Eukaryota</taxon>
        <taxon>Metazoa</taxon>
        <taxon>Chordata</taxon>
        <taxon>Craniata</taxon>
        <taxon>Vertebrata</taxon>
        <taxon>Chondrichthyes</taxon>
        <taxon>Elasmobranchii</taxon>
        <taxon>Galeomorphii</taxon>
        <taxon>Galeoidea</taxon>
        <taxon>Carcharhiniformes</taxon>
        <taxon>Scyliorhinidae</taxon>
        <taxon>Scyliorhinus</taxon>
    </lineage>
</organism>
<dbReference type="AlphaFoldDB" id="A0A401PK81"/>
<evidence type="ECO:0000313" key="7">
    <source>
        <dbReference type="EMBL" id="GCB73526.1"/>
    </source>
</evidence>
<keyword evidence="8" id="KW-1185">Reference proteome</keyword>
<dbReference type="InterPro" id="IPR038077">
    <property type="entry name" value="Troponin_sf"/>
</dbReference>
<accession>A0A401PK81</accession>
<feature type="coiled-coil region" evidence="5">
    <location>
        <begin position="151"/>
        <end position="215"/>
    </location>
</feature>
<dbReference type="GO" id="GO:0045214">
    <property type="term" value="P:sarcomere organization"/>
    <property type="evidence" value="ECO:0007669"/>
    <property type="project" value="TreeGrafter"/>
</dbReference>
<evidence type="ECO:0000256" key="3">
    <source>
        <dbReference type="ARBA" id="ARBA00022553"/>
    </source>
</evidence>
<evidence type="ECO:0000256" key="2">
    <source>
        <dbReference type="ARBA" id="ARBA00008330"/>
    </source>
</evidence>
<evidence type="ECO:0000256" key="4">
    <source>
        <dbReference type="ARBA" id="ARBA00023179"/>
    </source>
</evidence>
<comment type="function">
    <text evidence="1">Troponin T is the tropomyosin-binding subunit of troponin, the thin filament regulatory complex which confers calcium-sensitivity to striated muscle actomyosin ATPase activity.</text>
</comment>
<dbReference type="EMBL" id="BFAA01000665">
    <property type="protein sequence ID" value="GCB73526.1"/>
    <property type="molecule type" value="Genomic_DNA"/>
</dbReference>
<feature type="compositionally biased region" description="Basic and acidic residues" evidence="6">
    <location>
        <begin position="237"/>
        <end position="272"/>
    </location>
</feature>
<name>A0A401PK81_SCYTO</name>
<feature type="region of interest" description="Disordered" evidence="6">
    <location>
        <begin position="220"/>
        <end position="272"/>
    </location>
</feature>
<dbReference type="OrthoDB" id="330499at2759"/>